<feature type="region of interest" description="Disordered" evidence="1">
    <location>
        <begin position="1"/>
        <end position="24"/>
    </location>
</feature>
<dbReference type="Proteomes" id="UP001153269">
    <property type="component" value="Unassembled WGS sequence"/>
</dbReference>
<protein>
    <submittedName>
        <fullName evidence="2">Uncharacterized protein</fullName>
    </submittedName>
</protein>
<evidence type="ECO:0000313" key="3">
    <source>
        <dbReference type="Proteomes" id="UP001153269"/>
    </source>
</evidence>
<accession>A0A9N7UN99</accession>
<feature type="region of interest" description="Disordered" evidence="1">
    <location>
        <begin position="47"/>
        <end position="125"/>
    </location>
</feature>
<feature type="compositionally biased region" description="Low complexity" evidence="1">
    <location>
        <begin position="66"/>
        <end position="80"/>
    </location>
</feature>
<evidence type="ECO:0000313" key="2">
    <source>
        <dbReference type="EMBL" id="CAB1433552.1"/>
    </source>
</evidence>
<organism evidence="2 3">
    <name type="scientific">Pleuronectes platessa</name>
    <name type="common">European plaice</name>
    <dbReference type="NCBI Taxonomy" id="8262"/>
    <lineage>
        <taxon>Eukaryota</taxon>
        <taxon>Metazoa</taxon>
        <taxon>Chordata</taxon>
        <taxon>Craniata</taxon>
        <taxon>Vertebrata</taxon>
        <taxon>Euteleostomi</taxon>
        <taxon>Actinopterygii</taxon>
        <taxon>Neopterygii</taxon>
        <taxon>Teleostei</taxon>
        <taxon>Neoteleostei</taxon>
        <taxon>Acanthomorphata</taxon>
        <taxon>Carangaria</taxon>
        <taxon>Pleuronectiformes</taxon>
        <taxon>Pleuronectoidei</taxon>
        <taxon>Pleuronectidae</taxon>
        <taxon>Pleuronectes</taxon>
    </lineage>
</organism>
<comment type="caution">
    <text evidence="2">The sequence shown here is derived from an EMBL/GenBank/DDBJ whole genome shotgun (WGS) entry which is preliminary data.</text>
</comment>
<feature type="region of interest" description="Disordered" evidence="1">
    <location>
        <begin position="162"/>
        <end position="223"/>
    </location>
</feature>
<evidence type="ECO:0000256" key="1">
    <source>
        <dbReference type="SAM" id="MobiDB-lite"/>
    </source>
</evidence>
<dbReference type="AlphaFoldDB" id="A0A9N7UN99"/>
<gene>
    <name evidence="2" type="ORF">PLEPLA_LOCUS21643</name>
</gene>
<dbReference type="EMBL" id="CADEAL010001569">
    <property type="protein sequence ID" value="CAB1433552.1"/>
    <property type="molecule type" value="Genomic_DNA"/>
</dbReference>
<reference evidence="2" key="1">
    <citation type="submission" date="2020-03" db="EMBL/GenBank/DDBJ databases">
        <authorList>
            <person name="Weist P."/>
        </authorList>
    </citation>
    <scope>NUCLEOTIDE SEQUENCE</scope>
</reference>
<proteinExistence type="predicted"/>
<sequence>MSLSATRGRRVPAEESGARPVCSEQRVHSIPDAAILCSPVNTGALQTSTRLEPPLSGVDPGRHRTGSSSSSTAGLPGSLSHTHKRHCLQQPPQQPLRSGHQRENKSQHTHNFTGNTASAPGASLSASIQRWRRRVLPHFLAVSPVKEKTRSARKVVLLGHGGPELTATSQSARHGPARHAASARTENKKSADKVVLNHNGHHHGRPLHPSPASSSSLRKRHDTSLDPVASEVFVLLVAQHIAGSSGTVRAGVEATEGC</sequence>
<name>A0A9N7UN99_PLEPL</name>
<keyword evidence="3" id="KW-1185">Reference proteome</keyword>
<feature type="compositionally biased region" description="Polar residues" evidence="1">
    <location>
        <begin position="109"/>
        <end position="125"/>
    </location>
</feature>